<dbReference type="Proteomes" id="UP000307841">
    <property type="component" value="Unassembled WGS sequence"/>
</dbReference>
<gene>
    <name evidence="1" type="ORF">E8L90_18540</name>
</gene>
<comment type="caution">
    <text evidence="1">The sequence shown here is derived from an EMBL/GenBank/DDBJ whole genome shotgun (WGS) entry which is preliminary data.</text>
</comment>
<dbReference type="AlphaFoldDB" id="A0A4U2Y9C1"/>
<dbReference type="EMBL" id="SZNK01000001">
    <property type="protein sequence ID" value="TKI57296.1"/>
    <property type="molecule type" value="Genomic_DNA"/>
</dbReference>
<protein>
    <recommendedName>
        <fullName evidence="3">Transposase</fullName>
    </recommendedName>
</protein>
<evidence type="ECO:0000313" key="1">
    <source>
        <dbReference type="EMBL" id="TKI57296.1"/>
    </source>
</evidence>
<evidence type="ECO:0008006" key="3">
    <source>
        <dbReference type="Google" id="ProtNLM"/>
    </source>
</evidence>
<organism evidence="1 2">
    <name type="scientific">Brevibacillus antibioticus</name>
    <dbReference type="NCBI Taxonomy" id="2570228"/>
    <lineage>
        <taxon>Bacteria</taxon>
        <taxon>Bacillati</taxon>
        <taxon>Bacillota</taxon>
        <taxon>Bacilli</taxon>
        <taxon>Bacillales</taxon>
        <taxon>Paenibacillaceae</taxon>
        <taxon>Brevibacillus</taxon>
    </lineage>
</organism>
<name>A0A4U2Y9C1_9BACL</name>
<evidence type="ECO:0000313" key="2">
    <source>
        <dbReference type="Proteomes" id="UP000307841"/>
    </source>
</evidence>
<dbReference type="OrthoDB" id="9781005at2"/>
<accession>A0A4U2Y9C1</accession>
<proteinExistence type="predicted"/>
<reference evidence="1 2" key="1">
    <citation type="submission" date="2019-04" db="EMBL/GenBank/DDBJ databases">
        <title>Whole genome sequencing of Brevibacillus sp. TGS2-1.</title>
        <authorList>
            <person name="Choi A."/>
        </authorList>
    </citation>
    <scope>NUCLEOTIDE SEQUENCE [LARGE SCALE GENOMIC DNA]</scope>
    <source>
        <strain evidence="1 2">TGS2-1</strain>
    </source>
</reference>
<sequence>MVQLYENGKPRADILKEYDLGASAFGRWVK</sequence>
<keyword evidence="2" id="KW-1185">Reference proteome</keyword>